<accession>A0ACC2PX76</accession>
<proteinExistence type="predicted"/>
<organism evidence="1 2">
    <name type="scientific">Eretmocerus hayati</name>
    <dbReference type="NCBI Taxonomy" id="131215"/>
    <lineage>
        <taxon>Eukaryota</taxon>
        <taxon>Metazoa</taxon>
        <taxon>Ecdysozoa</taxon>
        <taxon>Arthropoda</taxon>
        <taxon>Hexapoda</taxon>
        <taxon>Insecta</taxon>
        <taxon>Pterygota</taxon>
        <taxon>Neoptera</taxon>
        <taxon>Endopterygota</taxon>
        <taxon>Hymenoptera</taxon>
        <taxon>Apocrita</taxon>
        <taxon>Proctotrupomorpha</taxon>
        <taxon>Chalcidoidea</taxon>
        <taxon>Aphelinidae</taxon>
        <taxon>Aphelininae</taxon>
        <taxon>Eretmocerus</taxon>
    </lineage>
</organism>
<name>A0ACC2PX76_9HYME</name>
<dbReference type="EMBL" id="CM056741">
    <property type="protein sequence ID" value="KAJ8688088.1"/>
    <property type="molecule type" value="Genomic_DNA"/>
</dbReference>
<evidence type="ECO:0000313" key="2">
    <source>
        <dbReference type="Proteomes" id="UP001239111"/>
    </source>
</evidence>
<dbReference type="Proteomes" id="UP001239111">
    <property type="component" value="Chromosome 1"/>
</dbReference>
<gene>
    <name evidence="1" type="ORF">QAD02_023883</name>
</gene>
<reference evidence="1" key="1">
    <citation type="submission" date="2023-04" db="EMBL/GenBank/DDBJ databases">
        <title>A chromosome-level genome assembly of the parasitoid wasp Eretmocerus hayati.</title>
        <authorList>
            <person name="Zhong Y."/>
            <person name="Liu S."/>
            <person name="Liu Y."/>
        </authorList>
    </citation>
    <scope>NUCLEOTIDE SEQUENCE</scope>
    <source>
        <strain evidence="1">ZJU_SS_LIU_2023</strain>
    </source>
</reference>
<evidence type="ECO:0000313" key="1">
    <source>
        <dbReference type="EMBL" id="KAJ8688088.1"/>
    </source>
</evidence>
<keyword evidence="2" id="KW-1185">Reference proteome</keyword>
<protein>
    <submittedName>
        <fullName evidence="1">Uncharacterized protein</fullName>
    </submittedName>
</protein>
<comment type="caution">
    <text evidence="1">The sequence shown here is derived from an EMBL/GenBank/DDBJ whole genome shotgun (WGS) entry which is preliminary data.</text>
</comment>
<sequence length="367" mass="39996">MSDSGESDNPENASAPAETERTGEGNATPASVAGRGRGGRRLENGANVQGNPETLPPTSADAISGPRVRVSAGEILHNSTQSSGDSSVVIPVTQPQSAPPGVLVNRPSPEPHFQFPGFNQSHGDNFENASARLQTDTSGILLGMKNRQQAFQSKSDAQALRLANIESLSAKLEKTCIDAGNVLKSHSKRLEVAEGDIRYVSEPAATVGNQAEDLDQRVEHNSTCIGNLTGLIDGCSTLINQSNERYRNLESDLDKAKKSIQVIARKGPGANCSRPSIYPKVKLDIPTFEAEPFENSARFMDDLWTYMLALNCDEETMKLAIGQALKGPAREWWYYVEGGVFTLADFKSKFMDKFWDPREQDKVRREL</sequence>